<dbReference type="CDD" id="cd01949">
    <property type="entry name" value="GGDEF"/>
    <property type="match status" value="1"/>
</dbReference>
<evidence type="ECO:0000259" key="2">
    <source>
        <dbReference type="PROSITE" id="PS50113"/>
    </source>
</evidence>
<dbReference type="SUPFAM" id="SSF55073">
    <property type="entry name" value="Nucleotide cyclase"/>
    <property type="match status" value="1"/>
</dbReference>
<dbReference type="CDD" id="cd00130">
    <property type="entry name" value="PAS"/>
    <property type="match status" value="1"/>
</dbReference>
<dbReference type="OrthoDB" id="9813903at2"/>
<keyword evidence="5" id="KW-1185">Reference proteome</keyword>
<sequence length="468" mass="52346">MHRQPSLPLHVEAAAAATWDWPVPAPLLLALACEWLWVMDDQHRLVRMARLDGRPLPAELRNALGHAPWDSPVFHPGPDAWRRHRRVLELRQPFAGLELGWRRPGRALRWCAISGMPRFDAAGQFIGYVGVAQDITARKRTEQALRRVRADLSTTLRALPDLMFEIDRDGVFHGVHAPRPELLWTPAEAIVGRNHRELLPPEVWQVGEQALLEAQRHGQAYGYRYPLDLPAGRRWFELSAARKEGDAQDERFVVLVRDITELKRREDELSELAFYDALTGLPNRRLLLDRIEQALLRQGREPSWCALLFIDLDDFKGINDAHGHAAGDQVLRAVARRLRASVRDTDPLGRLGGDEFVALLTDLGRNAEAARQVAQRVGRSLLRRLRQPVEEAAGVAPSASIGILMFYGRHALGALLAQADWLMYRAKGGGKGRLSLRWFGESADVPSPCPPAADAEDAADPPARPQGA</sequence>
<dbReference type="GO" id="GO:0071111">
    <property type="term" value="F:cyclic-guanylate-specific phosphodiesterase activity"/>
    <property type="evidence" value="ECO:0007669"/>
    <property type="project" value="UniProtKB-EC"/>
</dbReference>
<dbReference type="InterPro" id="IPR013656">
    <property type="entry name" value="PAS_4"/>
</dbReference>
<reference evidence="4 5" key="1">
    <citation type="submission" date="2019-07" db="EMBL/GenBank/DDBJ databases">
        <title>Tepidimonas alkaliphilus YIM 72238 draft genome.</title>
        <authorList>
            <person name="Da Costa M.S."/>
            <person name="Froufe H.J.C."/>
            <person name="Egas C."/>
            <person name="Albuquerque L."/>
        </authorList>
    </citation>
    <scope>NUCLEOTIDE SEQUENCE [LARGE SCALE GENOMIC DNA]</scope>
    <source>
        <strain evidence="4 5">YIM 72238</strain>
    </source>
</reference>
<feature type="domain" description="PAC" evidence="2">
    <location>
        <begin position="95"/>
        <end position="147"/>
    </location>
</feature>
<dbReference type="Gene3D" id="3.30.450.20">
    <property type="entry name" value="PAS domain"/>
    <property type="match status" value="2"/>
</dbReference>
<dbReference type="Proteomes" id="UP000315736">
    <property type="component" value="Unassembled WGS sequence"/>
</dbReference>
<dbReference type="Pfam" id="PF08448">
    <property type="entry name" value="PAS_4"/>
    <property type="match status" value="2"/>
</dbReference>
<keyword evidence="4" id="KW-0378">Hydrolase</keyword>
<dbReference type="InterPro" id="IPR052163">
    <property type="entry name" value="DGC-Regulatory_Protein"/>
</dbReference>
<organism evidence="4 5">
    <name type="scientific">Tepidimonas alkaliphilus</name>
    <dbReference type="NCBI Taxonomy" id="2588942"/>
    <lineage>
        <taxon>Bacteria</taxon>
        <taxon>Pseudomonadati</taxon>
        <taxon>Pseudomonadota</taxon>
        <taxon>Betaproteobacteria</taxon>
        <taxon>Burkholderiales</taxon>
        <taxon>Tepidimonas</taxon>
    </lineage>
</organism>
<dbReference type="Pfam" id="PF00990">
    <property type="entry name" value="GGDEF"/>
    <property type="match status" value="1"/>
</dbReference>
<protein>
    <submittedName>
        <fullName evidence="4">Cyclic di-GMP phosphodiesterase Gmr</fullName>
        <ecNumber evidence="4">3.1.4.52</ecNumber>
    </submittedName>
</protein>
<dbReference type="AlphaFoldDB" id="A0A554WDL7"/>
<dbReference type="InterPro" id="IPR043128">
    <property type="entry name" value="Rev_trsase/Diguanyl_cyclase"/>
</dbReference>
<dbReference type="InterPro" id="IPR000700">
    <property type="entry name" value="PAS-assoc_C"/>
</dbReference>
<evidence type="ECO:0000313" key="4">
    <source>
        <dbReference type="EMBL" id="TSE21679.1"/>
    </source>
</evidence>
<dbReference type="InterPro" id="IPR000014">
    <property type="entry name" value="PAS"/>
</dbReference>
<dbReference type="PANTHER" id="PTHR46663">
    <property type="entry name" value="DIGUANYLATE CYCLASE DGCT-RELATED"/>
    <property type="match status" value="1"/>
</dbReference>
<feature type="region of interest" description="Disordered" evidence="1">
    <location>
        <begin position="445"/>
        <end position="468"/>
    </location>
</feature>
<dbReference type="PANTHER" id="PTHR46663:SF2">
    <property type="entry name" value="GGDEF DOMAIN-CONTAINING PROTEIN"/>
    <property type="match status" value="1"/>
</dbReference>
<dbReference type="NCBIfam" id="TIGR00254">
    <property type="entry name" value="GGDEF"/>
    <property type="match status" value="1"/>
</dbReference>
<comment type="caution">
    <text evidence="4">The sequence shown here is derived from an EMBL/GenBank/DDBJ whole genome shotgun (WGS) entry which is preliminary data.</text>
</comment>
<dbReference type="PROSITE" id="PS51257">
    <property type="entry name" value="PROKAR_LIPOPROTEIN"/>
    <property type="match status" value="1"/>
</dbReference>
<gene>
    <name evidence="4" type="primary">gmr_1</name>
    <name evidence="4" type="ORF">Talka_00359</name>
</gene>
<dbReference type="InterPro" id="IPR001610">
    <property type="entry name" value="PAC"/>
</dbReference>
<dbReference type="InterPro" id="IPR000160">
    <property type="entry name" value="GGDEF_dom"/>
</dbReference>
<evidence type="ECO:0000256" key="1">
    <source>
        <dbReference type="SAM" id="MobiDB-lite"/>
    </source>
</evidence>
<proteinExistence type="predicted"/>
<dbReference type="SMART" id="SM00267">
    <property type="entry name" value="GGDEF"/>
    <property type="match status" value="1"/>
</dbReference>
<dbReference type="NCBIfam" id="TIGR00229">
    <property type="entry name" value="sensory_box"/>
    <property type="match status" value="2"/>
</dbReference>
<name>A0A554WDL7_9BURK</name>
<dbReference type="InterPro" id="IPR029787">
    <property type="entry name" value="Nucleotide_cyclase"/>
</dbReference>
<dbReference type="Gene3D" id="3.30.70.270">
    <property type="match status" value="1"/>
</dbReference>
<dbReference type="PROSITE" id="PS50887">
    <property type="entry name" value="GGDEF"/>
    <property type="match status" value="1"/>
</dbReference>
<dbReference type="EC" id="3.1.4.52" evidence="4"/>
<dbReference type="EMBL" id="VJNB01000001">
    <property type="protein sequence ID" value="TSE21679.1"/>
    <property type="molecule type" value="Genomic_DNA"/>
</dbReference>
<dbReference type="PROSITE" id="PS50113">
    <property type="entry name" value="PAC"/>
    <property type="match status" value="1"/>
</dbReference>
<accession>A0A554WDL7</accession>
<dbReference type="SUPFAM" id="SSF55785">
    <property type="entry name" value="PYP-like sensor domain (PAS domain)"/>
    <property type="match status" value="2"/>
</dbReference>
<dbReference type="InterPro" id="IPR035965">
    <property type="entry name" value="PAS-like_dom_sf"/>
</dbReference>
<evidence type="ECO:0000313" key="5">
    <source>
        <dbReference type="Proteomes" id="UP000315736"/>
    </source>
</evidence>
<feature type="domain" description="GGDEF" evidence="3">
    <location>
        <begin position="303"/>
        <end position="439"/>
    </location>
</feature>
<dbReference type="SMART" id="SM00086">
    <property type="entry name" value="PAC"/>
    <property type="match status" value="1"/>
</dbReference>
<evidence type="ECO:0000259" key="3">
    <source>
        <dbReference type="PROSITE" id="PS50887"/>
    </source>
</evidence>